<dbReference type="PROSITE" id="PS51032">
    <property type="entry name" value="AP2_ERF"/>
    <property type="match status" value="1"/>
</dbReference>
<evidence type="ECO:0000256" key="2">
    <source>
        <dbReference type="ARBA" id="ARBA00023015"/>
    </source>
</evidence>
<dbReference type="GO" id="GO:0003700">
    <property type="term" value="F:DNA-binding transcription factor activity"/>
    <property type="evidence" value="ECO:0007669"/>
    <property type="project" value="InterPro"/>
</dbReference>
<dbReference type="Gramene" id="HORVU.MOREX.r3.5HG0510310.1">
    <property type="protein sequence ID" value="HORVU.MOREX.r3.5HG0510310.1.CDS1"/>
    <property type="gene ID" value="HORVU.MOREX.r3.5HG0510310"/>
</dbReference>
<evidence type="ECO:0000313" key="9">
    <source>
        <dbReference type="Proteomes" id="UP000011116"/>
    </source>
</evidence>
<reference evidence="9" key="1">
    <citation type="journal article" date="2012" name="Nature">
        <title>A physical, genetic and functional sequence assembly of the barley genome.</title>
        <authorList>
            <consortium name="The International Barley Genome Sequencing Consortium"/>
            <person name="Mayer K.F."/>
            <person name="Waugh R."/>
            <person name="Brown J.W."/>
            <person name="Schulman A."/>
            <person name="Langridge P."/>
            <person name="Platzer M."/>
            <person name="Fincher G.B."/>
            <person name="Muehlbauer G.J."/>
            <person name="Sato K."/>
            <person name="Close T.J."/>
            <person name="Wise R.P."/>
            <person name="Stein N."/>
        </authorList>
    </citation>
    <scope>NUCLEOTIDE SEQUENCE [LARGE SCALE GENOMIC DNA]</scope>
    <source>
        <strain evidence="9">cv. Morex</strain>
    </source>
</reference>
<keyword evidence="2" id="KW-0805">Transcription regulation</keyword>
<evidence type="ECO:0000256" key="6">
    <source>
        <dbReference type="SAM" id="MobiDB-lite"/>
    </source>
</evidence>
<keyword evidence="9" id="KW-1185">Reference proteome</keyword>
<dbReference type="Proteomes" id="UP000011116">
    <property type="component" value="Chromosome 5H"/>
</dbReference>
<dbReference type="Gene3D" id="3.30.730.10">
    <property type="entry name" value="AP2/ERF domain"/>
    <property type="match status" value="1"/>
</dbReference>
<dbReference type="AlphaFoldDB" id="A0A8I6YCA9"/>
<dbReference type="InterPro" id="IPR050913">
    <property type="entry name" value="AP2/ERF_ERF"/>
</dbReference>
<dbReference type="SMART" id="SM00380">
    <property type="entry name" value="AP2"/>
    <property type="match status" value="1"/>
</dbReference>
<sequence length="99" mass="11141">MPPLRRGSSSYHGVRERPSCTSYAEIRSNDMRLGLGTFDTDGEPARAYDAVAWRLNRPRRDMNFLEVMTWEWTQRLAPPRGLSPKRTVARTGGGSTVSA</sequence>
<keyword evidence="5" id="KW-0539">Nucleus</keyword>
<accession>A0A8I6YCA9</accession>
<dbReference type="CDD" id="cd00018">
    <property type="entry name" value="AP2"/>
    <property type="match status" value="1"/>
</dbReference>
<dbReference type="InterPro" id="IPR016177">
    <property type="entry name" value="DNA-bd_dom_sf"/>
</dbReference>
<organism evidence="8 9">
    <name type="scientific">Hordeum vulgare subsp. vulgare</name>
    <name type="common">Domesticated barley</name>
    <dbReference type="NCBI Taxonomy" id="112509"/>
    <lineage>
        <taxon>Eukaryota</taxon>
        <taxon>Viridiplantae</taxon>
        <taxon>Streptophyta</taxon>
        <taxon>Embryophyta</taxon>
        <taxon>Tracheophyta</taxon>
        <taxon>Spermatophyta</taxon>
        <taxon>Magnoliopsida</taxon>
        <taxon>Liliopsida</taxon>
        <taxon>Poales</taxon>
        <taxon>Poaceae</taxon>
        <taxon>BOP clade</taxon>
        <taxon>Pooideae</taxon>
        <taxon>Triticodae</taxon>
        <taxon>Triticeae</taxon>
        <taxon>Hordeinae</taxon>
        <taxon>Hordeum</taxon>
    </lineage>
</organism>
<dbReference type="EnsemblPlants" id="HORVU.MOREX.r3.5HG0510310.1">
    <property type="protein sequence ID" value="HORVU.MOREX.r3.5HG0510310.1.CDS1"/>
    <property type="gene ID" value="HORVU.MOREX.r3.5HG0510310"/>
</dbReference>
<dbReference type="PANTHER" id="PTHR31194">
    <property type="entry name" value="SHN SHINE , DNA BINDING / TRANSCRIPTION FACTOR"/>
    <property type="match status" value="1"/>
</dbReference>
<dbReference type="SUPFAM" id="SSF54171">
    <property type="entry name" value="DNA-binding domain"/>
    <property type="match status" value="1"/>
</dbReference>
<evidence type="ECO:0000259" key="7">
    <source>
        <dbReference type="PROSITE" id="PS51032"/>
    </source>
</evidence>
<reference evidence="8" key="2">
    <citation type="submission" date="2020-10" db="EMBL/GenBank/DDBJ databases">
        <authorList>
            <person name="Scholz U."/>
            <person name="Mascher M."/>
            <person name="Fiebig A."/>
        </authorList>
    </citation>
    <scope>NUCLEOTIDE SEQUENCE [LARGE SCALE GENOMIC DNA]</scope>
    <source>
        <strain evidence="8">cv. Morex</strain>
    </source>
</reference>
<name>A0A8I6YCA9_HORVV</name>
<dbReference type="InterPro" id="IPR036955">
    <property type="entry name" value="AP2/ERF_dom_sf"/>
</dbReference>
<dbReference type="GO" id="GO:0005634">
    <property type="term" value="C:nucleus"/>
    <property type="evidence" value="ECO:0007669"/>
    <property type="project" value="UniProtKB-SubCell"/>
</dbReference>
<reference evidence="8" key="3">
    <citation type="submission" date="2022-01" db="UniProtKB">
        <authorList>
            <consortium name="EnsemblPlants"/>
        </authorList>
    </citation>
    <scope>IDENTIFICATION</scope>
    <source>
        <strain evidence="8">subsp. vulgare</strain>
    </source>
</reference>
<dbReference type="SMR" id="A0A8I6YCA9"/>
<comment type="subcellular location">
    <subcellularLocation>
        <location evidence="1">Nucleus</location>
    </subcellularLocation>
</comment>
<evidence type="ECO:0000256" key="4">
    <source>
        <dbReference type="ARBA" id="ARBA00023163"/>
    </source>
</evidence>
<evidence type="ECO:0000256" key="1">
    <source>
        <dbReference type="ARBA" id="ARBA00004123"/>
    </source>
</evidence>
<keyword evidence="4" id="KW-0804">Transcription</keyword>
<feature type="domain" description="AP2/ERF" evidence="7">
    <location>
        <begin position="10"/>
        <end position="65"/>
    </location>
</feature>
<dbReference type="InterPro" id="IPR001471">
    <property type="entry name" value="AP2/ERF_dom"/>
</dbReference>
<evidence type="ECO:0000256" key="3">
    <source>
        <dbReference type="ARBA" id="ARBA00023125"/>
    </source>
</evidence>
<dbReference type="GO" id="GO:0003677">
    <property type="term" value="F:DNA binding"/>
    <property type="evidence" value="ECO:0007669"/>
    <property type="project" value="UniProtKB-KW"/>
</dbReference>
<feature type="region of interest" description="Disordered" evidence="6">
    <location>
        <begin position="79"/>
        <end position="99"/>
    </location>
</feature>
<evidence type="ECO:0000313" key="8">
    <source>
        <dbReference type="EnsemblPlants" id="HORVU.MOREX.r3.5HG0510310.1.CDS1"/>
    </source>
</evidence>
<keyword evidence="3" id="KW-0238">DNA-binding</keyword>
<protein>
    <recommendedName>
        <fullName evidence="7">AP2/ERF domain-containing protein</fullName>
    </recommendedName>
</protein>
<proteinExistence type="predicted"/>
<evidence type="ECO:0000256" key="5">
    <source>
        <dbReference type="ARBA" id="ARBA00023242"/>
    </source>
</evidence>
<dbReference type="PANTHER" id="PTHR31194:SF189">
    <property type="entry name" value="AP2_ERF DOMAIN-CONTAINING PROTEIN"/>
    <property type="match status" value="1"/>
</dbReference>